<accession>A0ABU9VT58</accession>
<dbReference type="Pfam" id="PF03781">
    <property type="entry name" value="FGE-sulfatase"/>
    <property type="match status" value="1"/>
</dbReference>
<dbReference type="Proteomes" id="UP001407405">
    <property type="component" value="Unassembled WGS sequence"/>
</dbReference>
<dbReference type="InterPro" id="IPR042095">
    <property type="entry name" value="SUMF_sf"/>
</dbReference>
<dbReference type="SUPFAM" id="SSF56436">
    <property type="entry name" value="C-type lectin-like"/>
    <property type="match status" value="1"/>
</dbReference>
<sequence>MKSRLTEYLNHLMLPIPGGVETVRDYRDEQKWISSNSKMSMPGQKGKLTEIEKRVEIKAFLMAKYPVTEGLYQEILSRTGETAKKMLEVGAKANNMPVMKVSWYEAVSFCNRLSKACGLQECYAIDKHSGHVGFEPQANGYRLPTDAEWQYACKATSEGYRYGEITDIAWYKDNAEEQVHEAGKKQPNEWGLYDMLGNVWEWCWDLYDEKTYGEYRVFRGGSWAEEARGCGATSRRRGHPTFKIDDLGFRLARSWE</sequence>
<protein>
    <submittedName>
        <fullName evidence="2">Formylglycine-generating enzyme family protein</fullName>
    </submittedName>
</protein>
<name>A0ABU9VT58_9CLOT</name>
<dbReference type="EMBL" id="JBCITM010000006">
    <property type="protein sequence ID" value="MEN1760357.1"/>
    <property type="molecule type" value="Genomic_DNA"/>
</dbReference>
<evidence type="ECO:0000313" key="3">
    <source>
        <dbReference type="Proteomes" id="UP001407405"/>
    </source>
</evidence>
<keyword evidence="3" id="KW-1185">Reference proteome</keyword>
<organism evidence="2 3">
    <name type="scientific">Anoxynatronum sibiricum</name>
    <dbReference type="NCBI Taxonomy" id="210623"/>
    <lineage>
        <taxon>Bacteria</taxon>
        <taxon>Bacillati</taxon>
        <taxon>Bacillota</taxon>
        <taxon>Clostridia</taxon>
        <taxon>Eubacteriales</taxon>
        <taxon>Clostridiaceae</taxon>
        <taxon>Anoxynatronum</taxon>
    </lineage>
</organism>
<dbReference type="InterPro" id="IPR051043">
    <property type="entry name" value="Sulfatase_Mod_Factor_Kinase"/>
</dbReference>
<feature type="domain" description="Sulfatase-modifying factor enzyme-like" evidence="1">
    <location>
        <begin position="52"/>
        <end position="253"/>
    </location>
</feature>
<dbReference type="Gene3D" id="3.90.1580.10">
    <property type="entry name" value="paralog of FGE (formylglycine-generating enzyme)"/>
    <property type="match status" value="1"/>
</dbReference>
<dbReference type="InterPro" id="IPR005532">
    <property type="entry name" value="SUMF_dom"/>
</dbReference>
<dbReference type="InterPro" id="IPR016187">
    <property type="entry name" value="CTDL_fold"/>
</dbReference>
<evidence type="ECO:0000259" key="1">
    <source>
        <dbReference type="Pfam" id="PF03781"/>
    </source>
</evidence>
<comment type="caution">
    <text evidence="2">The sequence shown here is derived from an EMBL/GenBank/DDBJ whole genome shotgun (WGS) entry which is preliminary data.</text>
</comment>
<reference evidence="2 3" key="1">
    <citation type="submission" date="2024-04" db="EMBL/GenBank/DDBJ databases">
        <title>Genome sequencing and metabolic network reconstruction of aminoacids and betaine degradation by Anoxynatronum sibiricum.</title>
        <authorList>
            <person name="Detkova E.N."/>
            <person name="Boltjanskaja Y.V."/>
            <person name="Mardanov A.V."/>
            <person name="Kevbrin V."/>
        </authorList>
    </citation>
    <scope>NUCLEOTIDE SEQUENCE [LARGE SCALE GENOMIC DNA]</scope>
    <source>
        <strain evidence="2 3">Z-7981</strain>
    </source>
</reference>
<dbReference type="RefSeq" id="WP_343185678.1">
    <property type="nucleotide sequence ID" value="NZ_JBCITM010000006.1"/>
</dbReference>
<dbReference type="PANTHER" id="PTHR23150:SF19">
    <property type="entry name" value="FORMYLGLYCINE-GENERATING ENZYME"/>
    <property type="match status" value="1"/>
</dbReference>
<dbReference type="PANTHER" id="PTHR23150">
    <property type="entry name" value="SULFATASE MODIFYING FACTOR 1, 2"/>
    <property type="match status" value="1"/>
</dbReference>
<proteinExistence type="predicted"/>
<evidence type="ECO:0000313" key="2">
    <source>
        <dbReference type="EMBL" id="MEN1760357.1"/>
    </source>
</evidence>
<gene>
    <name evidence="2" type="ORF">AAIG11_07730</name>
</gene>